<evidence type="ECO:0000256" key="1">
    <source>
        <dbReference type="ARBA" id="ARBA00005664"/>
    </source>
</evidence>
<dbReference type="PANTHER" id="PTHR31306">
    <property type="entry name" value="ALPHA-1,6-MANNOSYLTRANSFERASE MNN11-RELATED"/>
    <property type="match status" value="1"/>
</dbReference>
<reference evidence="6 7" key="1">
    <citation type="journal article" date="2009" name="Science">
        <title>Green evolution and dynamic adaptations revealed by genomes of the marine picoeukaryotes Micromonas.</title>
        <authorList>
            <person name="Worden A.Z."/>
            <person name="Lee J.H."/>
            <person name="Mock T."/>
            <person name="Rouze P."/>
            <person name="Simmons M.P."/>
            <person name="Aerts A.L."/>
            <person name="Allen A.E."/>
            <person name="Cuvelier M.L."/>
            <person name="Derelle E."/>
            <person name="Everett M.V."/>
            <person name="Foulon E."/>
            <person name="Grimwood J."/>
            <person name="Gundlach H."/>
            <person name="Henrissat B."/>
            <person name="Napoli C."/>
            <person name="McDonald S.M."/>
            <person name="Parker M.S."/>
            <person name="Rombauts S."/>
            <person name="Salamov A."/>
            <person name="Von Dassow P."/>
            <person name="Badger J.H."/>
            <person name="Coutinho P.M."/>
            <person name="Demir E."/>
            <person name="Dubchak I."/>
            <person name="Gentemann C."/>
            <person name="Eikrem W."/>
            <person name="Gready J.E."/>
            <person name="John U."/>
            <person name="Lanier W."/>
            <person name="Lindquist E.A."/>
            <person name="Lucas S."/>
            <person name="Mayer K.F."/>
            <person name="Moreau H."/>
            <person name="Not F."/>
            <person name="Otillar R."/>
            <person name="Panaud O."/>
            <person name="Pangilinan J."/>
            <person name="Paulsen I."/>
            <person name="Piegu B."/>
            <person name="Poliakov A."/>
            <person name="Robbens S."/>
            <person name="Schmutz J."/>
            <person name="Toulza E."/>
            <person name="Wyss T."/>
            <person name="Zelensky A."/>
            <person name="Zhou K."/>
            <person name="Armbrust E.V."/>
            <person name="Bhattacharya D."/>
            <person name="Goodenough U.W."/>
            <person name="Van de Peer Y."/>
            <person name="Grigoriev I.V."/>
        </authorList>
    </citation>
    <scope>NUCLEOTIDE SEQUENCE [LARGE SCALE GENOMIC DNA]</scope>
    <source>
        <strain evidence="6 7">CCMP1545</strain>
    </source>
</reference>
<dbReference type="eggNOG" id="KOG4748">
    <property type="taxonomic scope" value="Eukaryota"/>
</dbReference>
<dbReference type="EMBL" id="GG663742">
    <property type="protein sequence ID" value="EEH55369.1"/>
    <property type="molecule type" value="Genomic_DNA"/>
</dbReference>
<evidence type="ECO:0000256" key="2">
    <source>
        <dbReference type="ARBA" id="ARBA00022676"/>
    </source>
</evidence>
<keyword evidence="7" id="KW-1185">Reference proteome</keyword>
<dbReference type="KEGG" id="mpp:MICPUCDRAFT_59967"/>
<feature type="transmembrane region" description="Helical" evidence="5">
    <location>
        <begin position="79"/>
        <end position="102"/>
    </location>
</feature>
<keyword evidence="5" id="KW-0472">Membrane</keyword>
<gene>
    <name evidence="6" type="ORF">MICPUCDRAFT_59967</name>
</gene>
<dbReference type="RefSeq" id="XP_003060600.1">
    <property type="nucleotide sequence ID" value="XM_003060554.1"/>
</dbReference>
<dbReference type="SUPFAM" id="SSF53448">
    <property type="entry name" value="Nucleotide-diphospho-sugar transferases"/>
    <property type="match status" value="1"/>
</dbReference>
<dbReference type="AlphaFoldDB" id="C1MYN6"/>
<dbReference type="GO" id="GO:0006487">
    <property type="term" value="P:protein N-linked glycosylation"/>
    <property type="evidence" value="ECO:0007669"/>
    <property type="project" value="TreeGrafter"/>
</dbReference>
<feature type="compositionally biased region" description="Pro residues" evidence="4">
    <location>
        <begin position="42"/>
        <end position="55"/>
    </location>
</feature>
<evidence type="ECO:0000256" key="5">
    <source>
        <dbReference type="SAM" id="Phobius"/>
    </source>
</evidence>
<organism evidence="7">
    <name type="scientific">Micromonas pusilla (strain CCMP1545)</name>
    <name type="common">Picoplanktonic green alga</name>
    <dbReference type="NCBI Taxonomy" id="564608"/>
    <lineage>
        <taxon>Eukaryota</taxon>
        <taxon>Viridiplantae</taxon>
        <taxon>Chlorophyta</taxon>
        <taxon>Mamiellophyceae</taxon>
        <taxon>Mamiellales</taxon>
        <taxon>Mamiellaceae</taxon>
        <taxon>Micromonas</taxon>
    </lineage>
</organism>
<dbReference type="OMA" id="VANKQAY"/>
<dbReference type="GeneID" id="9686037"/>
<dbReference type="InterPro" id="IPR008630">
    <property type="entry name" value="Glyco_trans_34"/>
</dbReference>
<proteinExistence type="inferred from homology"/>
<comment type="similarity">
    <text evidence="1">Belongs to the glycosyltransferase 34 family.</text>
</comment>
<accession>C1MYN6</accession>
<dbReference type="Pfam" id="PF05637">
    <property type="entry name" value="Glyco_transf_34"/>
    <property type="match status" value="2"/>
</dbReference>
<dbReference type="OrthoDB" id="407658at2759"/>
<dbReference type="Gene3D" id="3.90.550.10">
    <property type="entry name" value="Spore Coat Polysaccharide Biosynthesis Protein SpsA, Chain A"/>
    <property type="match status" value="1"/>
</dbReference>
<evidence type="ECO:0000313" key="7">
    <source>
        <dbReference type="Proteomes" id="UP000001876"/>
    </source>
</evidence>
<dbReference type="InterPro" id="IPR029044">
    <property type="entry name" value="Nucleotide-diphossugar_trans"/>
</dbReference>
<evidence type="ECO:0000256" key="3">
    <source>
        <dbReference type="ARBA" id="ARBA00022679"/>
    </source>
</evidence>
<dbReference type="PANTHER" id="PTHR31306:SF4">
    <property type="entry name" value="ALPHA-1,2-GALACTOSYLTRANSFERASE"/>
    <property type="match status" value="1"/>
</dbReference>
<keyword evidence="2" id="KW-0328">Glycosyltransferase</keyword>
<name>C1MYN6_MICPC</name>
<keyword evidence="3" id="KW-0808">Transferase</keyword>
<protein>
    <submittedName>
        <fullName evidence="6">Uncharacterized protein</fullName>
    </submittedName>
</protein>
<keyword evidence="5" id="KW-0812">Transmembrane</keyword>
<feature type="region of interest" description="Disordered" evidence="4">
    <location>
        <begin position="1"/>
        <end position="74"/>
    </location>
</feature>
<dbReference type="Proteomes" id="UP000001876">
    <property type="component" value="Unassembled WGS sequence"/>
</dbReference>
<evidence type="ECO:0000313" key="6">
    <source>
        <dbReference type="EMBL" id="EEH55369.1"/>
    </source>
</evidence>
<keyword evidence="5" id="KW-1133">Transmembrane helix</keyword>
<evidence type="ECO:0000256" key="4">
    <source>
        <dbReference type="SAM" id="MobiDB-lite"/>
    </source>
</evidence>
<dbReference type="GO" id="GO:0000139">
    <property type="term" value="C:Golgi membrane"/>
    <property type="evidence" value="ECO:0007669"/>
    <property type="project" value="TreeGrafter"/>
</dbReference>
<sequence>MHARHVQHAGGIGHHEMSQRMPRHSSGGGVSVGGTMTELMTPMPPSPRNRSPPPELRGRERGGTLSGKGKQRRRLRKRYPTLAILATLMVLWTFSTAIYHVVMGFQKVYIRSMFFSIERPHYCPPSTPAPQDIADDDPIEGLPPADMKDLPSPIPSGKPKVGIVSLCDHNVDAICSASVANKQAYADHHGYDVIVDGDLIDESRPTSWSKLLVMRKYLPYYDFLFYVDVDTVITNVDVKLEDVVDYGYDQILAADKNGLNCGVWLIRNTPWSLWFLDEMWAQEQLVSPRTFVLFKFEQRAMHFLYQSRIWRTSVKGDAYKGANTIRARTKVVNSCVFNSLPAWYVKGDFLVHLAGLKGVAKCMMFRHYYATAQSEIVGKYGRLSAEADMPPPSLGTCLFGSI</sequence>
<dbReference type="GO" id="GO:0016757">
    <property type="term" value="F:glycosyltransferase activity"/>
    <property type="evidence" value="ECO:0007669"/>
    <property type="project" value="UniProtKB-KW"/>
</dbReference>